<comment type="pathway">
    <text evidence="1 5 6">Protein modification; protein lipoylation via endogenous pathway; protein N(6)-(lipoyl)lysine from octanoyl-[acyl-carrier-protein]: step 1/2.</text>
</comment>
<dbReference type="Proteomes" id="UP000182054">
    <property type="component" value="Unassembled WGS sequence"/>
</dbReference>
<dbReference type="UniPathway" id="UPA00538">
    <property type="reaction ID" value="UER00592"/>
</dbReference>
<evidence type="ECO:0000256" key="8">
    <source>
        <dbReference type="PIRSR" id="PIRSR016262-2"/>
    </source>
</evidence>
<feature type="binding site" evidence="5 8">
    <location>
        <begin position="77"/>
        <end position="84"/>
    </location>
    <ligand>
        <name>substrate</name>
    </ligand>
</feature>
<dbReference type="NCBIfam" id="NF010925">
    <property type="entry name" value="PRK14345.1"/>
    <property type="match status" value="1"/>
</dbReference>
<dbReference type="InterPro" id="IPR004143">
    <property type="entry name" value="BPL_LPL_catalytic"/>
</dbReference>
<dbReference type="NCBIfam" id="TIGR00214">
    <property type="entry name" value="lipB"/>
    <property type="match status" value="1"/>
</dbReference>
<feature type="region of interest" description="Disordered" evidence="10">
    <location>
        <begin position="229"/>
        <end position="251"/>
    </location>
</feature>
<dbReference type="GO" id="GO:0033819">
    <property type="term" value="F:lipoyl(octanoyl) transferase activity"/>
    <property type="evidence" value="ECO:0007669"/>
    <property type="project" value="UniProtKB-EC"/>
</dbReference>
<name>A0A1I0SH30_9NOCA</name>
<dbReference type="GeneID" id="85484256"/>
<evidence type="ECO:0000256" key="10">
    <source>
        <dbReference type="SAM" id="MobiDB-lite"/>
    </source>
</evidence>
<evidence type="ECO:0000313" key="13">
    <source>
        <dbReference type="Proteomes" id="UP000182054"/>
    </source>
</evidence>
<dbReference type="SUPFAM" id="SSF55681">
    <property type="entry name" value="Class II aaRS and biotin synthetases"/>
    <property type="match status" value="1"/>
</dbReference>
<evidence type="ECO:0000256" key="9">
    <source>
        <dbReference type="PIRSR" id="PIRSR016262-3"/>
    </source>
</evidence>
<dbReference type="AlphaFoldDB" id="A0A1I0SH30"/>
<feature type="domain" description="BPL/LPL catalytic" evidence="11">
    <location>
        <begin position="39"/>
        <end position="223"/>
    </location>
</feature>
<dbReference type="Gene3D" id="3.30.930.10">
    <property type="entry name" value="Bira Bifunctional Protein, Domain 2"/>
    <property type="match status" value="1"/>
</dbReference>
<dbReference type="OrthoDB" id="9787061at2"/>
<dbReference type="PANTHER" id="PTHR10993">
    <property type="entry name" value="OCTANOYLTRANSFERASE"/>
    <property type="match status" value="1"/>
</dbReference>
<dbReference type="EMBL" id="FOJN01000001">
    <property type="protein sequence ID" value="SFA38802.1"/>
    <property type="molecule type" value="Genomic_DNA"/>
</dbReference>
<evidence type="ECO:0000256" key="6">
    <source>
        <dbReference type="PIRNR" id="PIRNR016262"/>
    </source>
</evidence>
<feature type="binding site" evidence="5 8">
    <location>
        <begin position="153"/>
        <end position="155"/>
    </location>
    <ligand>
        <name>substrate</name>
    </ligand>
</feature>
<keyword evidence="3 5" id="KW-0012">Acyltransferase</keyword>
<dbReference type="CDD" id="cd16444">
    <property type="entry name" value="LipB"/>
    <property type="match status" value="1"/>
</dbReference>
<dbReference type="InterPro" id="IPR000544">
    <property type="entry name" value="Octanoyltransferase"/>
</dbReference>
<evidence type="ECO:0000256" key="7">
    <source>
        <dbReference type="PIRSR" id="PIRSR016262-1"/>
    </source>
</evidence>
<proteinExistence type="inferred from homology"/>
<dbReference type="EC" id="2.3.1.181" evidence="5 6"/>
<dbReference type="Pfam" id="PF21948">
    <property type="entry name" value="LplA-B_cat"/>
    <property type="match status" value="1"/>
</dbReference>
<dbReference type="HAMAP" id="MF_00013">
    <property type="entry name" value="LipB"/>
    <property type="match status" value="1"/>
</dbReference>
<evidence type="ECO:0000256" key="2">
    <source>
        <dbReference type="ARBA" id="ARBA00022679"/>
    </source>
</evidence>
<evidence type="ECO:0000256" key="5">
    <source>
        <dbReference type="HAMAP-Rule" id="MF_00013"/>
    </source>
</evidence>
<evidence type="ECO:0000259" key="11">
    <source>
        <dbReference type="PROSITE" id="PS51733"/>
    </source>
</evidence>
<keyword evidence="5" id="KW-0963">Cytoplasm</keyword>
<evidence type="ECO:0000256" key="4">
    <source>
        <dbReference type="ARBA" id="ARBA00024732"/>
    </source>
</evidence>
<protein>
    <recommendedName>
        <fullName evidence="5 6">Octanoyltransferase</fullName>
        <ecNumber evidence="5 6">2.3.1.181</ecNumber>
    </recommendedName>
    <alternativeName>
        <fullName evidence="5">Lipoate-protein ligase B</fullName>
    </alternativeName>
    <alternativeName>
        <fullName evidence="5">Lipoyl/octanoyl transferase</fullName>
    </alternativeName>
    <alternativeName>
        <fullName evidence="5">Octanoyl-[acyl-carrier-protein]-protein N-octanoyltransferase</fullName>
    </alternativeName>
</protein>
<feature type="active site" description="Acyl-thioester intermediate" evidence="5 7">
    <location>
        <position position="184"/>
    </location>
</feature>
<dbReference type="PANTHER" id="PTHR10993:SF7">
    <property type="entry name" value="LIPOYLTRANSFERASE 2, MITOCHONDRIAL-RELATED"/>
    <property type="match status" value="1"/>
</dbReference>
<comment type="miscellaneous">
    <text evidence="5">In the reaction, the free carboxyl group of octanoic acid is attached via an amide linkage to the epsilon-amino group of a specific lysine residue of lipoyl domains of lipoate-dependent enzymes.</text>
</comment>
<dbReference type="PROSITE" id="PS01313">
    <property type="entry name" value="LIPB"/>
    <property type="match status" value="1"/>
</dbReference>
<dbReference type="GO" id="GO:0005737">
    <property type="term" value="C:cytoplasm"/>
    <property type="evidence" value="ECO:0007669"/>
    <property type="project" value="UniProtKB-SubCell"/>
</dbReference>
<organism evidence="12 13">
    <name type="scientific">Rhodococcoides kroppenstedtii</name>
    <dbReference type="NCBI Taxonomy" id="293050"/>
    <lineage>
        <taxon>Bacteria</taxon>
        <taxon>Bacillati</taxon>
        <taxon>Actinomycetota</taxon>
        <taxon>Actinomycetes</taxon>
        <taxon>Mycobacteriales</taxon>
        <taxon>Nocardiaceae</taxon>
        <taxon>Rhodococcoides</taxon>
    </lineage>
</organism>
<dbReference type="PIRSF" id="PIRSF016262">
    <property type="entry name" value="LPLase"/>
    <property type="match status" value="1"/>
</dbReference>
<feature type="site" description="Lowers pKa of active site Cys" evidence="5 9">
    <location>
        <position position="150"/>
    </location>
</feature>
<dbReference type="RefSeq" id="WP_068365507.1">
    <property type="nucleotide sequence ID" value="NZ_FOJN01000001.1"/>
</dbReference>
<dbReference type="InterPro" id="IPR045864">
    <property type="entry name" value="aa-tRNA-synth_II/BPL/LPL"/>
</dbReference>
<reference evidence="12 13" key="1">
    <citation type="submission" date="2016-10" db="EMBL/GenBank/DDBJ databases">
        <authorList>
            <person name="de Groot N.N."/>
        </authorList>
    </citation>
    <scope>NUCLEOTIDE SEQUENCE [LARGE SCALE GENOMIC DNA]</scope>
    <source>
        <strain evidence="12 13">DSM 44908</strain>
    </source>
</reference>
<evidence type="ECO:0000256" key="1">
    <source>
        <dbReference type="ARBA" id="ARBA00004821"/>
    </source>
</evidence>
<evidence type="ECO:0000313" key="12">
    <source>
        <dbReference type="EMBL" id="SFA38802.1"/>
    </source>
</evidence>
<dbReference type="GO" id="GO:0009249">
    <property type="term" value="P:protein lipoylation"/>
    <property type="evidence" value="ECO:0007669"/>
    <property type="project" value="InterPro"/>
</dbReference>
<feature type="binding site" evidence="5 8">
    <location>
        <begin position="166"/>
        <end position="168"/>
    </location>
    <ligand>
        <name>substrate</name>
    </ligand>
</feature>
<comment type="similarity">
    <text evidence="5 6">Belongs to the LipB family.</text>
</comment>
<comment type="catalytic activity">
    <reaction evidence="5 6">
        <text>octanoyl-[ACP] + L-lysyl-[protein] = N(6)-octanoyl-L-lysyl-[protein] + holo-[ACP] + H(+)</text>
        <dbReference type="Rhea" id="RHEA:17665"/>
        <dbReference type="Rhea" id="RHEA-COMP:9636"/>
        <dbReference type="Rhea" id="RHEA-COMP:9685"/>
        <dbReference type="Rhea" id="RHEA-COMP:9752"/>
        <dbReference type="Rhea" id="RHEA-COMP:9928"/>
        <dbReference type="ChEBI" id="CHEBI:15378"/>
        <dbReference type="ChEBI" id="CHEBI:29969"/>
        <dbReference type="ChEBI" id="CHEBI:64479"/>
        <dbReference type="ChEBI" id="CHEBI:78463"/>
        <dbReference type="ChEBI" id="CHEBI:78809"/>
        <dbReference type="EC" id="2.3.1.181"/>
    </reaction>
</comment>
<comment type="function">
    <text evidence="4 5 6">Catalyzes the transfer of endogenously produced octanoic acid from octanoyl-acyl-carrier-protein onto the lipoyl domains of lipoate-dependent enzymes. Lipoyl-ACP can also act as a substrate although octanoyl-ACP is likely to be the physiological substrate.</text>
</comment>
<dbReference type="PROSITE" id="PS51733">
    <property type="entry name" value="BPL_LPL_CATALYTIC"/>
    <property type="match status" value="1"/>
</dbReference>
<gene>
    <name evidence="5" type="primary">lipB</name>
    <name evidence="12" type="ORF">SAMN05444374_101191</name>
</gene>
<comment type="subcellular location">
    <subcellularLocation>
        <location evidence="5">Cytoplasm</location>
    </subcellularLocation>
</comment>
<sequence>MSRPIRLESTPVDVRRLGTVDYLQAWELQRAVADRRAQGVGQDELLLLEHPAVYTAGRRTAPEDRPVDGTPVIDVDRGGKITWHGPGQLVGYPIVRLAEPVDVVRYVRLIEEALISFCDELGLTTGRVDGRSGVWLAAGPVRGVWQPERKVAAIGVRVQRGVALHGFSLNCDASLDGFGAIVPCGITDAGVTTLSAELGRSVTVDDVTADVTRWIVDALDGRLEVTERELDRTPSAESAPAAPQFTTTVFR</sequence>
<evidence type="ECO:0000256" key="3">
    <source>
        <dbReference type="ARBA" id="ARBA00023315"/>
    </source>
</evidence>
<keyword evidence="2 5" id="KW-0808">Transferase</keyword>
<accession>A0A1I0SH30</accession>
<dbReference type="InterPro" id="IPR020605">
    <property type="entry name" value="Octanoyltransferase_CS"/>
</dbReference>